<dbReference type="PROSITE" id="PS50824">
    <property type="entry name" value="DAPIN"/>
    <property type="match status" value="1"/>
</dbReference>
<dbReference type="GeneTree" id="ENSGT00940000163635"/>
<dbReference type="InterPro" id="IPR032675">
    <property type="entry name" value="LRR_dom_sf"/>
</dbReference>
<dbReference type="GO" id="GO:0005524">
    <property type="term" value="F:ATP binding"/>
    <property type="evidence" value="ECO:0007669"/>
    <property type="project" value="UniProtKB-KW"/>
</dbReference>
<gene>
    <name evidence="8" type="primary">NLRP11</name>
</gene>
<dbReference type="InterPro" id="IPR001611">
    <property type="entry name" value="Leu-rich_rpt"/>
</dbReference>
<dbReference type="FunFam" id="3.80.10.10:FF:000465">
    <property type="entry name" value="NACHT, LRR and PYD domains-containing protein 11"/>
    <property type="match status" value="1"/>
</dbReference>
<evidence type="ECO:0000313" key="8">
    <source>
        <dbReference type="Ensembl" id="ENSRROP00000041081.1"/>
    </source>
</evidence>
<reference evidence="8" key="1">
    <citation type="submission" date="2025-08" db="UniProtKB">
        <authorList>
            <consortium name="Ensembl"/>
        </authorList>
    </citation>
    <scope>IDENTIFICATION</scope>
</reference>
<protein>
    <submittedName>
        <fullName evidence="8">NLR family pyrin domain containing 11</fullName>
    </submittedName>
</protein>
<comment type="similarity">
    <text evidence="1">Belongs to the NLRP family.</text>
</comment>
<dbReference type="Gene3D" id="1.10.533.10">
    <property type="entry name" value="Death Domain, Fas"/>
    <property type="match status" value="1"/>
</dbReference>
<organism evidence="8 9">
    <name type="scientific">Rhinopithecus roxellana</name>
    <name type="common">Golden snub-nosed monkey</name>
    <name type="synonym">Pygathrix roxellana</name>
    <dbReference type="NCBI Taxonomy" id="61622"/>
    <lineage>
        <taxon>Eukaryota</taxon>
        <taxon>Metazoa</taxon>
        <taxon>Chordata</taxon>
        <taxon>Craniata</taxon>
        <taxon>Vertebrata</taxon>
        <taxon>Euteleostomi</taxon>
        <taxon>Mammalia</taxon>
        <taxon>Eutheria</taxon>
        <taxon>Euarchontoglires</taxon>
        <taxon>Primates</taxon>
        <taxon>Haplorrhini</taxon>
        <taxon>Catarrhini</taxon>
        <taxon>Cercopithecidae</taxon>
        <taxon>Colobinae</taxon>
        <taxon>Rhinopithecus</taxon>
    </lineage>
</organism>
<dbReference type="PANTHER" id="PTHR45690">
    <property type="entry name" value="NACHT, LRR AND PYD DOMAINS-CONTAINING PROTEIN 12"/>
    <property type="match status" value="1"/>
</dbReference>
<dbReference type="InterPro" id="IPR011029">
    <property type="entry name" value="DEATH-like_dom_sf"/>
</dbReference>
<evidence type="ECO:0000256" key="4">
    <source>
        <dbReference type="ARBA" id="ARBA00022741"/>
    </source>
</evidence>
<dbReference type="Pfam" id="PF17776">
    <property type="entry name" value="NLRC4_HD2"/>
    <property type="match status" value="1"/>
</dbReference>
<dbReference type="InterPro" id="IPR041267">
    <property type="entry name" value="NLRP_HD2"/>
</dbReference>
<accession>A0A2K6RJ64</accession>
<dbReference type="PROSITE" id="PS50837">
    <property type="entry name" value="NACHT"/>
    <property type="match status" value="1"/>
</dbReference>
<dbReference type="PANTHER" id="PTHR45690:SF5">
    <property type="entry name" value="NACHT, LRR AND PYD DOMAINS-CONTAINING PROTEIN 11"/>
    <property type="match status" value="1"/>
</dbReference>
<evidence type="ECO:0000313" key="9">
    <source>
        <dbReference type="Proteomes" id="UP000233200"/>
    </source>
</evidence>
<dbReference type="Pfam" id="PF17779">
    <property type="entry name" value="WHD_NOD2"/>
    <property type="match status" value="1"/>
</dbReference>
<dbReference type="SMART" id="SM00368">
    <property type="entry name" value="LRR_RI"/>
    <property type="match status" value="6"/>
</dbReference>
<dbReference type="InterPro" id="IPR007111">
    <property type="entry name" value="NACHT_NTPase"/>
</dbReference>
<feature type="domain" description="Pyrin" evidence="6">
    <location>
        <begin position="1"/>
        <end position="98"/>
    </location>
</feature>
<dbReference type="InterPro" id="IPR027417">
    <property type="entry name" value="P-loop_NTPase"/>
</dbReference>
<name>A0A2K6RJ64_RHIRO</name>
<dbReference type="GO" id="GO:0005737">
    <property type="term" value="C:cytoplasm"/>
    <property type="evidence" value="ECO:0007669"/>
    <property type="project" value="TreeGrafter"/>
</dbReference>
<dbReference type="SUPFAM" id="SSF52047">
    <property type="entry name" value="RNI-like"/>
    <property type="match status" value="1"/>
</dbReference>
<dbReference type="InterPro" id="IPR050637">
    <property type="entry name" value="NLRP_innate_immun_reg"/>
</dbReference>
<evidence type="ECO:0000259" key="6">
    <source>
        <dbReference type="PROSITE" id="PS50824"/>
    </source>
</evidence>
<dbReference type="Ensembl" id="ENSRROT00000065575.1">
    <property type="protein sequence ID" value="ENSRROP00000041081.1"/>
    <property type="gene ID" value="ENSRROG00000043747.1"/>
</dbReference>
<feature type="domain" description="NACHT" evidence="7">
    <location>
        <begin position="149"/>
        <end position="281"/>
    </location>
</feature>
<keyword evidence="4" id="KW-0547">Nucleotide-binding</keyword>
<dbReference type="Pfam" id="PF02758">
    <property type="entry name" value="PYRIN"/>
    <property type="match status" value="1"/>
</dbReference>
<dbReference type="GO" id="GO:0050727">
    <property type="term" value="P:regulation of inflammatory response"/>
    <property type="evidence" value="ECO:0007669"/>
    <property type="project" value="TreeGrafter"/>
</dbReference>
<dbReference type="Gene3D" id="3.80.10.10">
    <property type="entry name" value="Ribonuclease Inhibitor"/>
    <property type="match status" value="2"/>
</dbReference>
<evidence type="ECO:0000256" key="1">
    <source>
        <dbReference type="ARBA" id="ARBA00008665"/>
    </source>
</evidence>
<keyword evidence="9" id="KW-1185">Reference proteome</keyword>
<dbReference type="Pfam" id="PF05729">
    <property type="entry name" value="NACHT"/>
    <property type="match status" value="1"/>
</dbReference>
<sequence length="981" mass="112072">MAESNSTDFDLLWYLENLSDKEFQSFKKYLARKILDFKLPQVPLINLRATKEELANLLPISYEGQYIWNMLYSIFLMMRKEDHCMKIIGRRNRNQEACKALMRRKVTLQWENHTFGEFHYKFFCNVASDVFYVLQLAYDSTSCYSANDLNVFLMGDRASGKTMTINLAVMKWINGEMWQNMISYVVHLTSHEINQMTDSSLAELIAKDWPDGQAPIADILSDPKKLLFILEDVDNLRFELNVNEHALCSNSTQKVPIPILLVSLLKRQMAPGCWFLISSRPTREENIKVFLKTTDCYVTLQLSNEKRELYFHSFFNDRQRASTALMLVHDNEILTSLCRVAILCWITCTVLNRQMDKGHDPQHCCETPTDLHAHFLADALTSEARLTANQYHLGLLKRLCLLAAGGLFLSTLNFSGEDFRCVGFTEADVSVLQAVNILLPSSTHKDRYKFIHLNVQEFCAAIAFLMAVPNCLIPSGSREYKEKREQYCDFNQVFTFIFGLLNENRRKILETTFGYQLPMVESFRRYSVEYMKHLGRDQEKLTHHGSLFYCLFENQEEEFVKKVVNPLKEVTVYLQSNKDMMVSLYCLEYCCHLRTFKLSVQRIFEYKEPLVRPTARLSYISTASGFEELLKALARNRSVIYLGLNCTSISLNMFSLLREILDKPTCQISHLSLMKCDLRASECREIASLLVNGGSLRKLTLTNNPLRSDGVNILCNALLHPNCTLTSLALVFCCLTEKCCSSLGRVLLLSPTLKQLDLCVNHLRNYGVLHVTFPLIFPTCQLEELYLSGCFFTNDICQYIAIVIATNETLRSLEIGSNSIEDAGMQLLCGGLRHPDCMLVNIGLEECMLTGACCESLASVLTTNKTLERLNILQNQLGDEGIVKLLESLILPDCVLQIIGLPLNNVSAETQRMVMTVKERKPDLIFLSETWSVKEGREIGVIPASQPGSVIPNSNLDYMFFKFPRMSTAMRMSNTASRQRL</sequence>
<dbReference type="InterPro" id="IPR004020">
    <property type="entry name" value="DAPIN"/>
</dbReference>
<keyword evidence="3" id="KW-0677">Repeat</keyword>
<dbReference type="Gene3D" id="3.40.50.300">
    <property type="entry name" value="P-loop containing nucleotide triphosphate hydrolases"/>
    <property type="match status" value="1"/>
</dbReference>
<dbReference type="InterPro" id="IPR041075">
    <property type="entry name" value="NOD1/2_WH"/>
</dbReference>
<dbReference type="CDD" id="cd08320">
    <property type="entry name" value="Pyrin_NALPs"/>
    <property type="match status" value="1"/>
</dbReference>
<reference evidence="8" key="2">
    <citation type="submission" date="2025-09" db="UniProtKB">
        <authorList>
            <consortium name="Ensembl"/>
        </authorList>
    </citation>
    <scope>IDENTIFICATION</scope>
</reference>
<proteinExistence type="inferred from homology"/>
<keyword evidence="5" id="KW-0067">ATP-binding</keyword>
<dbReference type="Proteomes" id="UP000233200">
    <property type="component" value="Unplaced"/>
</dbReference>
<evidence type="ECO:0000256" key="5">
    <source>
        <dbReference type="ARBA" id="ARBA00022840"/>
    </source>
</evidence>
<dbReference type="Pfam" id="PF13516">
    <property type="entry name" value="LRR_6"/>
    <property type="match status" value="2"/>
</dbReference>
<evidence type="ECO:0000256" key="2">
    <source>
        <dbReference type="ARBA" id="ARBA00022614"/>
    </source>
</evidence>
<dbReference type="AlphaFoldDB" id="A0A2K6RJ64"/>
<evidence type="ECO:0000256" key="3">
    <source>
        <dbReference type="ARBA" id="ARBA00022737"/>
    </source>
</evidence>
<dbReference type="SUPFAM" id="SSF47986">
    <property type="entry name" value="DEATH domain"/>
    <property type="match status" value="1"/>
</dbReference>
<evidence type="ECO:0000259" key="7">
    <source>
        <dbReference type="PROSITE" id="PS50837"/>
    </source>
</evidence>
<keyword evidence="2" id="KW-0433">Leucine-rich repeat</keyword>
<dbReference type="SMART" id="SM01289">
    <property type="entry name" value="PYRIN"/>
    <property type="match status" value="1"/>
</dbReference>